<evidence type="ECO:0000259" key="2">
    <source>
        <dbReference type="PROSITE" id="PS51886"/>
    </source>
</evidence>
<dbReference type="CDD" id="cd18186">
    <property type="entry name" value="BTB_POZ_ZBTB_KLHL-like"/>
    <property type="match status" value="1"/>
</dbReference>
<evidence type="ECO:0000313" key="4">
    <source>
        <dbReference type="Proteomes" id="UP000789739"/>
    </source>
</evidence>
<dbReference type="SMART" id="SM00225">
    <property type="entry name" value="BTB"/>
    <property type="match status" value="1"/>
</dbReference>
<dbReference type="AlphaFoldDB" id="A0A9N9F2U2"/>
<accession>A0A9N9F2U2</accession>
<feature type="domain" description="TLDc" evidence="2">
    <location>
        <begin position="380"/>
        <end position="557"/>
    </location>
</feature>
<organism evidence="3 4">
    <name type="scientific">Paraglomus brasilianum</name>
    <dbReference type="NCBI Taxonomy" id="144538"/>
    <lineage>
        <taxon>Eukaryota</taxon>
        <taxon>Fungi</taxon>
        <taxon>Fungi incertae sedis</taxon>
        <taxon>Mucoromycota</taxon>
        <taxon>Glomeromycotina</taxon>
        <taxon>Glomeromycetes</taxon>
        <taxon>Paraglomerales</taxon>
        <taxon>Paraglomeraceae</taxon>
        <taxon>Paraglomus</taxon>
    </lineage>
</organism>
<dbReference type="Gene3D" id="3.30.710.10">
    <property type="entry name" value="Potassium Channel Kv1.1, Chain A"/>
    <property type="match status" value="1"/>
</dbReference>
<gene>
    <name evidence="3" type="ORF">PBRASI_LOCUS2860</name>
</gene>
<dbReference type="OrthoDB" id="3437866at2759"/>
<dbReference type="PROSITE" id="PS50097">
    <property type="entry name" value="BTB"/>
    <property type="match status" value="1"/>
</dbReference>
<proteinExistence type="predicted"/>
<dbReference type="Pfam" id="PF07534">
    <property type="entry name" value="TLD"/>
    <property type="match status" value="1"/>
</dbReference>
<reference evidence="3" key="1">
    <citation type="submission" date="2021-06" db="EMBL/GenBank/DDBJ databases">
        <authorList>
            <person name="Kallberg Y."/>
            <person name="Tangrot J."/>
            <person name="Rosling A."/>
        </authorList>
    </citation>
    <scope>NUCLEOTIDE SEQUENCE</scope>
    <source>
        <strain evidence="3">BR232B</strain>
    </source>
</reference>
<dbReference type="EMBL" id="CAJVPI010000236">
    <property type="protein sequence ID" value="CAG8506008.1"/>
    <property type="molecule type" value="Genomic_DNA"/>
</dbReference>
<dbReference type="PANTHER" id="PTHR45774:SF3">
    <property type="entry name" value="BTB (POZ) DOMAIN-CONTAINING 2B-RELATED"/>
    <property type="match status" value="1"/>
</dbReference>
<comment type="caution">
    <text evidence="3">The sequence shown here is derived from an EMBL/GenBank/DDBJ whole genome shotgun (WGS) entry which is preliminary data.</text>
</comment>
<dbReference type="SMART" id="SM00584">
    <property type="entry name" value="TLDc"/>
    <property type="match status" value="1"/>
</dbReference>
<dbReference type="PANTHER" id="PTHR45774">
    <property type="entry name" value="BTB/POZ DOMAIN-CONTAINING"/>
    <property type="match status" value="1"/>
</dbReference>
<dbReference type="Proteomes" id="UP000789739">
    <property type="component" value="Unassembled WGS sequence"/>
</dbReference>
<protein>
    <submittedName>
        <fullName evidence="3">4743_t:CDS:1</fullName>
    </submittedName>
</protein>
<evidence type="ECO:0000259" key="1">
    <source>
        <dbReference type="PROSITE" id="PS50097"/>
    </source>
</evidence>
<sequence>MSSFTTKTPLRGSKKLLRPLSYRYINYTEMFPPNIKQLISDTFNDVIDPSSSSDVIVSSSSSDVIVPSVIPPIKRDPISEIVQNEQRDVRIEVGEGENARTFMVHSMVLMHKAEYFEKAFSNPWVRIEDGVKVFKKGFIPPAAFEVIIEYFYRNKISPNNLSSEATLTLLLSADEMCLPILHEIQVCLIKLHSDYLHSRFAYIYSFSRDREEFALIQEYCHRTIKVTPEVVFTSSDFMDAEEDAIIEALNTRNYVLDEGKVWDMVLDWGINQMLATMEDEDNEEEGGDDINTEHTTSNTADTFSPRYQIRHWTLRHFSALSSILSRILPHFRYGEFSKKEFMSKVYPFKQIFPYSMIQDILGNYKYPQYIPRMPSARPRFLLSDMHLSWLSHTISGEMGLDQAQLDSYRTYPRQARHHFRLLLRGTRDGFSSMTFHYRCDERGPTVTLIKPYGTNDIIGGYVSVSWLSDCKYHAADSSFLFSIKNERLILSRNKQRERVMWASLTCGPSFGDEELLLWRDKSTQAFAKCSNKNTVFEKSIGIQGVFAVEEYEVLSLSKVW</sequence>
<dbReference type="InterPro" id="IPR000210">
    <property type="entry name" value="BTB/POZ_dom"/>
</dbReference>
<name>A0A9N9F2U2_9GLOM</name>
<dbReference type="PROSITE" id="PS51886">
    <property type="entry name" value="TLDC"/>
    <property type="match status" value="1"/>
</dbReference>
<keyword evidence="4" id="KW-1185">Reference proteome</keyword>
<evidence type="ECO:0000313" key="3">
    <source>
        <dbReference type="EMBL" id="CAG8506008.1"/>
    </source>
</evidence>
<dbReference type="SUPFAM" id="SSF54695">
    <property type="entry name" value="POZ domain"/>
    <property type="match status" value="1"/>
</dbReference>
<dbReference type="InterPro" id="IPR011333">
    <property type="entry name" value="SKP1/BTB/POZ_sf"/>
</dbReference>
<dbReference type="InterPro" id="IPR006571">
    <property type="entry name" value="TLDc_dom"/>
</dbReference>
<feature type="domain" description="BTB" evidence="1">
    <location>
        <begin position="87"/>
        <end position="160"/>
    </location>
</feature>
<dbReference type="Pfam" id="PF00651">
    <property type="entry name" value="BTB"/>
    <property type="match status" value="1"/>
</dbReference>